<evidence type="ECO:0000313" key="5">
    <source>
        <dbReference type="Proteomes" id="UP000278855"/>
    </source>
</evidence>
<dbReference type="Pfam" id="PF08021">
    <property type="entry name" value="FAD_binding_9"/>
    <property type="match status" value="1"/>
</dbReference>
<protein>
    <recommendedName>
        <fullName evidence="1">Siderophore-interacting FAD-binding domain-containing protein</fullName>
    </recommendedName>
</protein>
<evidence type="ECO:0000313" key="4">
    <source>
        <dbReference type="Proteomes" id="UP000273778"/>
    </source>
</evidence>
<dbReference type="AlphaFoldDB" id="A0A3N4D9U6"/>
<dbReference type="SUPFAM" id="SSF63380">
    <property type="entry name" value="Riboflavin synthase domain-like"/>
    <property type="match status" value="1"/>
</dbReference>
<evidence type="ECO:0000259" key="1">
    <source>
        <dbReference type="Pfam" id="PF08021"/>
    </source>
</evidence>
<dbReference type="Proteomes" id="UP000273778">
    <property type="component" value="Chromosome"/>
</dbReference>
<dbReference type="Proteomes" id="UP000278855">
    <property type="component" value="Unassembled WGS sequence"/>
</dbReference>
<dbReference type="OrthoDB" id="9814826at2"/>
<reference evidence="2 4" key="1">
    <citation type="submission" date="2018-11" db="EMBL/GenBank/DDBJ databases">
        <title>Shewanella sp. M2.</title>
        <authorList>
            <person name="Hwang Y.J."/>
            <person name="Hwang C.Y."/>
        </authorList>
    </citation>
    <scope>NUCLEOTIDE SEQUENCE [LARGE SCALE GENOMIC DNA]</scope>
    <source>
        <strain evidence="2 4">M2</strain>
    </source>
</reference>
<evidence type="ECO:0000313" key="2">
    <source>
        <dbReference type="EMBL" id="AZG37494.1"/>
    </source>
</evidence>
<accession>A0A3N4D9U6</accession>
<dbReference type="InterPro" id="IPR017938">
    <property type="entry name" value="Riboflavin_synthase-like_b-brl"/>
</dbReference>
<feature type="domain" description="Siderophore-interacting FAD-binding" evidence="1">
    <location>
        <begin position="7"/>
        <end position="56"/>
    </location>
</feature>
<gene>
    <name evidence="3" type="ORF">EGC77_21860</name>
    <name evidence="2" type="ORF">EGC80_14160</name>
</gene>
<sequence>MSLTDPNTAIKRSYTIREFDPKRGQLSLDIVINRHGGPATDWTQSAKMGGTVVINGGPASLWFLLSQGTVGPYNQVQGK</sequence>
<dbReference type="Gene3D" id="2.40.30.10">
    <property type="entry name" value="Translation factors"/>
    <property type="match status" value="1"/>
</dbReference>
<dbReference type="EMBL" id="CP034073">
    <property type="protein sequence ID" value="AZG37494.1"/>
    <property type="molecule type" value="Genomic_DNA"/>
</dbReference>
<evidence type="ECO:0000313" key="3">
    <source>
        <dbReference type="EMBL" id="RPA22479.1"/>
    </source>
</evidence>
<dbReference type="KEGG" id="spsr:EGC80_14160"/>
<dbReference type="InterPro" id="IPR013113">
    <property type="entry name" value="SIP_FAD-bd"/>
</dbReference>
<reference evidence="3" key="3">
    <citation type="submission" date="2018-11" db="EMBL/GenBank/DDBJ databases">
        <authorList>
            <person name="Hwang Y.J."/>
            <person name="Hwang C.Y."/>
        </authorList>
    </citation>
    <scope>NUCLEOTIDE SEQUENCE</scope>
    <source>
        <strain evidence="3">R106</strain>
    </source>
</reference>
<name>A0A3N4D9U6_9GAMM</name>
<reference evidence="5" key="2">
    <citation type="submission" date="2018-11" db="EMBL/GenBank/DDBJ databases">
        <title>Shewanella sp. R106.</title>
        <authorList>
            <person name="Hwang Y.J."/>
            <person name="Hwang C.Y."/>
        </authorList>
    </citation>
    <scope>NUCLEOTIDE SEQUENCE [LARGE SCALE GENOMIC DNA]</scope>
    <source>
        <strain evidence="5">R106</strain>
    </source>
</reference>
<dbReference type="RefSeq" id="WP_101030780.1">
    <property type="nucleotide sequence ID" value="NZ_CP034073.1"/>
</dbReference>
<proteinExistence type="predicted"/>
<keyword evidence="4" id="KW-1185">Reference proteome</keyword>
<dbReference type="EMBL" id="RKKB01000038">
    <property type="protein sequence ID" value="RPA22479.1"/>
    <property type="molecule type" value="Genomic_DNA"/>
</dbReference>
<organism evidence="3 5">
    <name type="scientific">Shewanella psychromarinicola</name>
    <dbReference type="NCBI Taxonomy" id="2487742"/>
    <lineage>
        <taxon>Bacteria</taxon>
        <taxon>Pseudomonadati</taxon>
        <taxon>Pseudomonadota</taxon>
        <taxon>Gammaproteobacteria</taxon>
        <taxon>Alteromonadales</taxon>
        <taxon>Shewanellaceae</taxon>
        <taxon>Shewanella</taxon>
    </lineage>
</organism>